<feature type="compositionally biased region" description="Polar residues" evidence="10">
    <location>
        <begin position="1485"/>
        <end position="1495"/>
    </location>
</feature>
<dbReference type="GeneID" id="117645941"/>
<feature type="compositionally biased region" description="Polar residues" evidence="10">
    <location>
        <begin position="953"/>
        <end position="993"/>
    </location>
</feature>
<reference evidence="13" key="1">
    <citation type="submission" date="2025-08" db="UniProtKB">
        <authorList>
            <consortium name="RefSeq"/>
        </authorList>
    </citation>
    <scope>IDENTIFICATION</scope>
    <source>
        <tissue evidence="13">Total insect</tissue>
    </source>
</reference>
<feature type="compositionally biased region" description="Basic and acidic residues" evidence="10">
    <location>
        <begin position="553"/>
        <end position="562"/>
    </location>
</feature>
<evidence type="ECO:0000256" key="5">
    <source>
        <dbReference type="ARBA" id="ARBA00023159"/>
    </source>
</evidence>
<feature type="compositionally biased region" description="Low complexity" evidence="10">
    <location>
        <begin position="1034"/>
        <end position="1059"/>
    </location>
</feature>
<keyword evidence="5 9" id="KW-0010">Activator</keyword>
<evidence type="ECO:0000256" key="10">
    <source>
        <dbReference type="SAM" id="MobiDB-lite"/>
    </source>
</evidence>
<keyword evidence="12" id="KW-1185">Reference proteome</keyword>
<evidence type="ECO:0000256" key="3">
    <source>
        <dbReference type="ARBA" id="ARBA00020612"/>
    </source>
</evidence>
<dbReference type="GO" id="GO:0003712">
    <property type="term" value="F:transcription coregulator activity"/>
    <property type="evidence" value="ECO:0007669"/>
    <property type="project" value="InterPro"/>
</dbReference>
<feature type="compositionally biased region" description="Low complexity" evidence="10">
    <location>
        <begin position="994"/>
        <end position="1008"/>
    </location>
</feature>
<feature type="region of interest" description="Disordered" evidence="10">
    <location>
        <begin position="1458"/>
        <end position="1678"/>
    </location>
</feature>
<dbReference type="FunCoup" id="A0A6P8YQW6">
    <property type="interactions" value="255"/>
</dbReference>
<evidence type="ECO:0000256" key="2">
    <source>
        <dbReference type="ARBA" id="ARBA00006210"/>
    </source>
</evidence>
<dbReference type="KEGG" id="tpal:117645941"/>
<feature type="compositionally biased region" description="Low complexity" evidence="10">
    <location>
        <begin position="812"/>
        <end position="824"/>
    </location>
</feature>
<feature type="compositionally biased region" description="Polar residues" evidence="10">
    <location>
        <begin position="1540"/>
        <end position="1556"/>
    </location>
</feature>
<dbReference type="GO" id="GO:0016592">
    <property type="term" value="C:mediator complex"/>
    <property type="evidence" value="ECO:0007669"/>
    <property type="project" value="InterPro"/>
</dbReference>
<keyword evidence="4 9" id="KW-0805">Transcription regulation</keyword>
<evidence type="ECO:0000256" key="9">
    <source>
        <dbReference type="RuleBase" id="RU364059"/>
    </source>
</evidence>
<feature type="compositionally biased region" description="Polar residues" evidence="10">
    <location>
        <begin position="1124"/>
        <end position="1134"/>
    </location>
</feature>
<feature type="compositionally biased region" description="Low complexity" evidence="10">
    <location>
        <begin position="1246"/>
        <end position="1269"/>
    </location>
</feature>
<feature type="compositionally biased region" description="Low complexity" evidence="10">
    <location>
        <begin position="1113"/>
        <end position="1123"/>
    </location>
</feature>
<feature type="compositionally biased region" description="Low complexity" evidence="10">
    <location>
        <begin position="1391"/>
        <end position="1410"/>
    </location>
</feature>
<feature type="region of interest" description="Disordered" evidence="10">
    <location>
        <begin position="744"/>
        <end position="1134"/>
    </location>
</feature>
<dbReference type="InterPro" id="IPR019680">
    <property type="entry name" value="Mediator_Med1"/>
</dbReference>
<feature type="compositionally biased region" description="Polar residues" evidence="10">
    <location>
        <begin position="1655"/>
        <end position="1665"/>
    </location>
</feature>
<evidence type="ECO:0000313" key="12">
    <source>
        <dbReference type="Proteomes" id="UP000515158"/>
    </source>
</evidence>
<evidence type="ECO:0000256" key="6">
    <source>
        <dbReference type="ARBA" id="ARBA00023163"/>
    </source>
</evidence>
<name>A0A6P8YQW6_THRPL</name>
<keyword evidence="6 9" id="KW-0804">Transcription</keyword>
<gene>
    <name evidence="13" type="primary">LOC117645941</name>
</gene>
<proteinExistence type="inferred from homology"/>
<feature type="region of interest" description="Disordered" evidence="10">
    <location>
        <begin position="1165"/>
        <end position="1435"/>
    </location>
</feature>
<feature type="compositionally biased region" description="Polar residues" evidence="10">
    <location>
        <begin position="662"/>
        <end position="676"/>
    </location>
</feature>
<feature type="region of interest" description="Disordered" evidence="10">
    <location>
        <begin position="529"/>
        <end position="562"/>
    </location>
</feature>
<dbReference type="GO" id="GO:0045944">
    <property type="term" value="P:positive regulation of transcription by RNA polymerase II"/>
    <property type="evidence" value="ECO:0007669"/>
    <property type="project" value="UniProtKB-ARBA"/>
</dbReference>
<evidence type="ECO:0000256" key="4">
    <source>
        <dbReference type="ARBA" id="ARBA00023015"/>
    </source>
</evidence>
<organism evidence="13">
    <name type="scientific">Thrips palmi</name>
    <name type="common">Melon thrips</name>
    <dbReference type="NCBI Taxonomy" id="161013"/>
    <lineage>
        <taxon>Eukaryota</taxon>
        <taxon>Metazoa</taxon>
        <taxon>Ecdysozoa</taxon>
        <taxon>Arthropoda</taxon>
        <taxon>Hexapoda</taxon>
        <taxon>Insecta</taxon>
        <taxon>Pterygota</taxon>
        <taxon>Neoptera</taxon>
        <taxon>Paraneoptera</taxon>
        <taxon>Thysanoptera</taxon>
        <taxon>Terebrantia</taxon>
        <taxon>Thripoidea</taxon>
        <taxon>Thripidae</taxon>
        <taxon>Thrips</taxon>
    </lineage>
</organism>
<dbReference type="RefSeq" id="XP_034242403.1">
    <property type="nucleotide sequence ID" value="XM_034386512.1"/>
</dbReference>
<feature type="compositionally biased region" description="Basic and acidic residues" evidence="10">
    <location>
        <begin position="1473"/>
        <end position="1484"/>
    </location>
</feature>
<dbReference type="Proteomes" id="UP000515158">
    <property type="component" value="Unplaced"/>
</dbReference>
<feature type="compositionally biased region" description="Low complexity" evidence="10">
    <location>
        <begin position="1610"/>
        <end position="1622"/>
    </location>
</feature>
<comment type="similarity">
    <text evidence="2 9">Belongs to the Mediator complex subunit 1 family.</text>
</comment>
<feature type="compositionally biased region" description="Low complexity" evidence="10">
    <location>
        <begin position="768"/>
        <end position="794"/>
    </location>
</feature>
<feature type="compositionally biased region" description="Gly residues" evidence="10">
    <location>
        <begin position="543"/>
        <end position="552"/>
    </location>
</feature>
<dbReference type="CTD" id="5469"/>
<feature type="compositionally biased region" description="Low complexity" evidence="10">
    <location>
        <begin position="1281"/>
        <end position="1378"/>
    </location>
</feature>
<comment type="function">
    <text evidence="9">Component of the Mediator complex, a coactivator involved in the regulated transcription of nearly all RNA polymerase II-dependent genes. Mediator functions as a bridge to convey information from gene-specific regulatory proteins to the basal RNA polymerase II transcription machinery. Mediator is recruited to promoters by direct interactions with regulatory proteins and serves as a scaffold for the assembly of a functional preinitiation complex with RNA polymerase II and the general transcription factors.</text>
</comment>
<feature type="region of interest" description="Disordered" evidence="10">
    <location>
        <begin position="1691"/>
        <end position="1710"/>
    </location>
</feature>
<dbReference type="PANTHER" id="PTHR12881:SF10">
    <property type="entry name" value="MEDIATOR OF RNA POLYMERASE II TRANSCRIPTION SUBUNIT 1"/>
    <property type="match status" value="1"/>
</dbReference>
<dbReference type="Pfam" id="PF10744">
    <property type="entry name" value="Med1"/>
    <property type="match status" value="1"/>
</dbReference>
<feature type="domain" description="Mediator complex subunit Med1" evidence="11">
    <location>
        <begin position="78"/>
        <end position="433"/>
    </location>
</feature>
<feature type="compositionally biased region" description="Polar residues" evidence="10">
    <location>
        <begin position="911"/>
        <end position="920"/>
    </location>
</feature>
<feature type="compositionally biased region" description="Polar residues" evidence="10">
    <location>
        <begin position="529"/>
        <end position="538"/>
    </location>
</feature>
<feature type="compositionally biased region" description="Basic and acidic residues" evidence="10">
    <location>
        <begin position="1666"/>
        <end position="1678"/>
    </location>
</feature>
<feature type="compositionally biased region" description="Low complexity" evidence="10">
    <location>
        <begin position="925"/>
        <end position="943"/>
    </location>
</feature>
<evidence type="ECO:0000313" key="13">
    <source>
        <dbReference type="RefSeq" id="XP_034242403.1"/>
    </source>
</evidence>
<feature type="compositionally biased region" description="Basic and acidic residues" evidence="10">
    <location>
        <begin position="1415"/>
        <end position="1434"/>
    </location>
</feature>
<comment type="subcellular location">
    <subcellularLocation>
        <location evidence="1 9">Nucleus</location>
    </subcellularLocation>
</comment>
<evidence type="ECO:0000256" key="1">
    <source>
        <dbReference type="ARBA" id="ARBA00004123"/>
    </source>
</evidence>
<feature type="compositionally biased region" description="Basic and acidic residues" evidence="10">
    <location>
        <begin position="1023"/>
        <end position="1032"/>
    </location>
</feature>
<feature type="compositionally biased region" description="Polar residues" evidence="10">
    <location>
        <begin position="1698"/>
        <end position="1708"/>
    </location>
</feature>
<feature type="compositionally biased region" description="Basic and acidic residues" evidence="10">
    <location>
        <begin position="832"/>
        <end position="855"/>
    </location>
</feature>
<protein>
    <recommendedName>
        <fullName evidence="3 9">Mediator of RNA polymerase II transcription subunit 1</fullName>
    </recommendedName>
    <alternativeName>
        <fullName evidence="8 9">Mediator complex subunit 1</fullName>
    </alternativeName>
</protein>
<sequence length="1799" mass="189835">MSSLYVCRNGLDGTTSMKSHPTPPVVDKAKEWQMELLMEKLRSKAGQYKTFGESAKLLRMTLLEKRYPVDGVERIQLQKCLDTLQNSIRVTTLSGMVERLESISRQLGLKFMTTGGAGLEWFISSDMFYVEVVLEPSGNVKDVKIHHDGKTERQSCEELVSCLQQQDFADFAAQLEGLASIYQLNAEKPVKSNALNALQSLEADLTTLFNLQTMDAQSMLCKSPVGILQKRRGGHAMRLTYWVSPYDLLDQKTLSEVTMTVEQVNKHKLGYSVTVCMEASTAHKLQISPLVTSQRGSNGNNVPSYTSLQAMNSATLPACFALKLHEPLPLCVSLARRIHLITDMECGDLSTPHPLLSLITQHSSRGQLDCANNNGLFVNLPDQTHCYRMTETKGLEAVMVSSIPFTHPKQVPHILGLLRQQAIFNSLISSCIRSGGRHDLDVILLEVTALTWQHLSISLEHPYEESMTTVEIDLTDPANFQCNLFGAGTSGQSAVTPEFAAKVFQRCMSIPVTMRSLIKKWQHQASISNGHTNGNGNFNLPLGSGGSGGGGGGHHDDSSRHGMSDYNMRDPHIKMEPHDGSNDMGDSASNFPSFNSPFSGDMSNASPMSSYGASSSMMGHSKEPVVINLMSDGMPKKKARKRKVMDNLWPKHKGDECEILVESSSNDSTPHGTPTSRDAPADFRIPTPNSIELSHLMEDGKLDPALTDKGQSELEGMSVEDVMEIQEMDSVEEMLKAVSARKIKKPREERKSPSSIMLDIDGKSMVPPSVSITPINTSSSSSSSLSSSLNSVLSGMGLERRPGIEIIPIGSTPPASLPSTITITPIPPSKGMSDDRSRDRKSREKARSEEEEKRLEKKRKRRREDSPMGPPDKLPPKPDPLSKPVSVSIKPTDSPPMSMPRPSSPAGTLRKFSTSPTHTSPLVLMSKSASSPGGMSKSSKPSPTHQSPKHSPAYSTSSPKHNPITSSASPKHHGTSSPKHTSGSSGKPSMSTLKSAANSPSSVKSGSSDPMKVKPPSSSKDGSGNRDKDRSRMSTSLPGLVSSSSSSSSGGGSSSTTSSSGGGGGSGSSSSVLSSGHQSPKLKSSSIKVKQPDFSIGSDTTVTPIPPPPPPAVSGSSTSPSSSQDCKLSLASQLPQIRNRKNSLSAVIDKLKSQHTTGDDIAVTISNSGLSANPGGPSAMVSSDSSGGNGSRERIPTPTKGPDMKGTSITGKPGDSGKNPGEYMVKPGSEGIKLTINKTRAKETSSKSSPSSSGMMKSCSSQSGSGSPKLGHTGLKPGVNSGPASKKPQSSSSPGLPKISSSSGNSSGSSSSSTGIKSSSNPSSSKNPSSSVTLLSSSSSSSSSSAFPKSSSSSGSSKSISKSSGSPKLGSSSSSSDPNRSRDSSKPRPPKTSSSGSSGSSSGSSSSDKSLFAGKEARKSSPAPPRDEESDRTFKAITSKMDATFGLEGFVKQLDTKFQIPKLSARSSNSDSDQGKKTTPEKSESGSSNRNTDSNKALDLVKPEPKYSTNSPIPSTSPSLPPSSSGITVTPITKSDDKLSSSQIESKMPKNSSATITPSHSSPSPRLTPSPLPKLESKTPSDGSPIPGLTITPIGSITSMSGGGTGGGSSSNDSMDLSIDLSRPSSDTKSKCESQRGGLGLSIVPSSSKDDLSIRSVSPSDSSMPKTDKPRDFSMVGEESKKLALETAFARMEESRATPPSSQSSQDATEMLLDFSSTSKAPSEPSVRKMTVAERVIAALPSRRNTTPPPPMFPASPSVTMHIVKSPSSLIIPSPQSGSPCITDDDLMDEALVMASNKF</sequence>
<accession>A0A6P8YQW6</accession>
<evidence type="ECO:0000256" key="8">
    <source>
        <dbReference type="ARBA" id="ARBA00031254"/>
    </source>
</evidence>
<feature type="compositionally biased region" description="Low complexity" evidence="10">
    <location>
        <begin position="1508"/>
        <end position="1525"/>
    </location>
</feature>
<keyword evidence="7 9" id="KW-0539">Nucleus</keyword>
<evidence type="ECO:0000259" key="11">
    <source>
        <dbReference type="Pfam" id="PF10744"/>
    </source>
</evidence>
<dbReference type="OrthoDB" id="2281547at2759"/>
<feature type="compositionally biased region" description="Pro residues" evidence="10">
    <location>
        <begin position="868"/>
        <end position="881"/>
    </location>
</feature>
<feature type="compositionally biased region" description="Polar residues" evidence="10">
    <location>
        <begin position="1077"/>
        <end position="1088"/>
    </location>
</feature>
<feature type="region of interest" description="Disordered" evidence="10">
    <location>
        <begin position="662"/>
        <end position="684"/>
    </location>
</feature>
<evidence type="ECO:0000256" key="7">
    <source>
        <dbReference type="ARBA" id="ARBA00023242"/>
    </source>
</evidence>
<dbReference type="InParanoid" id="A0A6P8YQW6"/>
<feature type="compositionally biased region" description="Pro residues" evidence="10">
    <location>
        <begin position="893"/>
        <end position="903"/>
    </location>
</feature>
<dbReference type="PANTHER" id="PTHR12881">
    <property type="entry name" value="MEDIATOR OF RNA POLYMERASE II TRANSCRIPTION SUBUNIT 1"/>
    <property type="match status" value="1"/>
</dbReference>
<dbReference type="InterPro" id="IPR051999">
    <property type="entry name" value="Mediator_complex_subunit_1"/>
</dbReference>